<keyword evidence="9" id="KW-1185">Reference proteome</keyword>
<dbReference type="Proteomes" id="UP000031668">
    <property type="component" value="Unassembled WGS sequence"/>
</dbReference>
<dbReference type="GO" id="GO:0004519">
    <property type="term" value="F:endonuclease activity"/>
    <property type="evidence" value="ECO:0007669"/>
    <property type="project" value="UniProtKB-KW"/>
</dbReference>
<feature type="domain" description="Integrase catalytic" evidence="7">
    <location>
        <begin position="333"/>
        <end position="493"/>
    </location>
</feature>
<keyword evidence="3" id="KW-0540">Nuclease</keyword>
<dbReference type="PROSITE" id="PS50994">
    <property type="entry name" value="INTEGRASE"/>
    <property type="match status" value="1"/>
</dbReference>
<evidence type="ECO:0000256" key="4">
    <source>
        <dbReference type="ARBA" id="ARBA00022759"/>
    </source>
</evidence>
<dbReference type="GO" id="GO:0003964">
    <property type="term" value="F:RNA-directed DNA polymerase activity"/>
    <property type="evidence" value="ECO:0007669"/>
    <property type="project" value="UniProtKB-KW"/>
</dbReference>
<dbReference type="FunFam" id="3.30.70.270:FF:000020">
    <property type="entry name" value="Transposon Tf2-6 polyprotein-like Protein"/>
    <property type="match status" value="1"/>
</dbReference>
<dbReference type="InterPro" id="IPR012337">
    <property type="entry name" value="RNaseH-like_sf"/>
</dbReference>
<reference evidence="8 9" key="1">
    <citation type="journal article" date="2014" name="Genome Biol. Evol.">
        <title>The genome of the myxosporean Thelohanellus kitauei shows adaptations to nutrient acquisition within its fish host.</title>
        <authorList>
            <person name="Yang Y."/>
            <person name="Xiong J."/>
            <person name="Zhou Z."/>
            <person name="Huo F."/>
            <person name="Miao W."/>
            <person name="Ran C."/>
            <person name="Liu Y."/>
            <person name="Zhang J."/>
            <person name="Feng J."/>
            <person name="Wang M."/>
            <person name="Wang M."/>
            <person name="Wang L."/>
            <person name="Yao B."/>
        </authorList>
    </citation>
    <scope>NUCLEOTIDE SEQUENCE [LARGE SCALE GENOMIC DNA]</scope>
    <source>
        <strain evidence="8">Wuqing</strain>
    </source>
</reference>
<dbReference type="SUPFAM" id="SSF56672">
    <property type="entry name" value="DNA/RNA polymerases"/>
    <property type="match status" value="1"/>
</dbReference>
<dbReference type="InterPro" id="IPR043128">
    <property type="entry name" value="Rev_trsase/Diguanyl_cyclase"/>
</dbReference>
<evidence type="ECO:0000256" key="3">
    <source>
        <dbReference type="ARBA" id="ARBA00022722"/>
    </source>
</evidence>
<keyword evidence="6" id="KW-0695">RNA-directed DNA polymerase</keyword>
<evidence type="ECO:0000256" key="1">
    <source>
        <dbReference type="ARBA" id="ARBA00022679"/>
    </source>
</evidence>
<protein>
    <recommendedName>
        <fullName evidence="7">Integrase catalytic domain-containing protein</fullName>
    </recommendedName>
</protein>
<dbReference type="SUPFAM" id="SSF53098">
    <property type="entry name" value="Ribonuclease H-like"/>
    <property type="match status" value="1"/>
</dbReference>
<dbReference type="Pfam" id="PF00665">
    <property type="entry name" value="rve"/>
    <property type="match status" value="1"/>
</dbReference>
<organism evidence="8 9">
    <name type="scientific">Thelohanellus kitauei</name>
    <name type="common">Myxosporean</name>
    <dbReference type="NCBI Taxonomy" id="669202"/>
    <lineage>
        <taxon>Eukaryota</taxon>
        <taxon>Metazoa</taxon>
        <taxon>Cnidaria</taxon>
        <taxon>Myxozoa</taxon>
        <taxon>Myxosporea</taxon>
        <taxon>Bivalvulida</taxon>
        <taxon>Platysporina</taxon>
        <taxon>Myxobolidae</taxon>
        <taxon>Thelohanellus</taxon>
    </lineage>
</organism>
<evidence type="ECO:0000313" key="8">
    <source>
        <dbReference type="EMBL" id="KII70031.1"/>
    </source>
</evidence>
<proteinExistence type="predicted"/>
<dbReference type="Gene3D" id="3.30.420.10">
    <property type="entry name" value="Ribonuclease H-like superfamily/Ribonuclease H"/>
    <property type="match status" value="1"/>
</dbReference>
<dbReference type="InterPro" id="IPR050951">
    <property type="entry name" value="Retrovirus_Pol_polyprotein"/>
</dbReference>
<evidence type="ECO:0000313" key="9">
    <source>
        <dbReference type="Proteomes" id="UP000031668"/>
    </source>
</evidence>
<dbReference type="InterPro" id="IPR036397">
    <property type="entry name" value="RNaseH_sf"/>
</dbReference>
<dbReference type="GO" id="GO:0015074">
    <property type="term" value="P:DNA integration"/>
    <property type="evidence" value="ECO:0007669"/>
    <property type="project" value="InterPro"/>
</dbReference>
<dbReference type="InterPro" id="IPR043502">
    <property type="entry name" value="DNA/RNA_pol_sf"/>
</dbReference>
<dbReference type="Gene3D" id="3.30.70.270">
    <property type="match status" value="2"/>
</dbReference>
<evidence type="ECO:0000256" key="2">
    <source>
        <dbReference type="ARBA" id="ARBA00022695"/>
    </source>
</evidence>
<dbReference type="OrthoDB" id="5973194at2759"/>
<dbReference type="GO" id="GO:0016787">
    <property type="term" value="F:hydrolase activity"/>
    <property type="evidence" value="ECO:0007669"/>
    <property type="project" value="UniProtKB-KW"/>
</dbReference>
<dbReference type="InterPro" id="IPR001584">
    <property type="entry name" value="Integrase_cat-core"/>
</dbReference>
<keyword evidence="5" id="KW-0378">Hydrolase</keyword>
<sequence>MLHINEVITKLSNAGLKLKKQKCKFAVEELNFLGFIWKRPINIKELQIFIGVCNYYSRFLGGFADIAQPLYRLLQKSHSWIWTNSCESSFEKLKEMIANITPLSYLKWEIPFRLSCDASDHGIGAVLSQKIHNVDRPVPFFSKILNSTQLRYCTTDREMLAIMLSIRKFRHYLLGKKFILLSDHNPLSYLKTMKHTNGCSTIWLMELEEYDFEFEFINGKRNVIADGLSRCASATLLESSVDLDIKQENDENIKKVKELLSITIPHHVRYDLFKYFHRQSISHFGINKTLSAILEVAYWPYIKQDIIEWINQCPSCQIDKSKNFKPRCSLRQIATDPSTDPWEVYFTGPLPSTNSGNKYIIVFINAFTKWVDAKAVLDQTVQTASKALIEPMVSRFGIPHQIHYDQGKHFESSVFQGICSSSGIKKSHTTPCHPSGNGLVERQNRTIKEMLRHHVNSHRSNWDEHLHKVLLATRIAKHLSTRFSPADLTYGKQLRSGANVEYPKINITIRQQSRDDEIPQKQEYLKSLFSGPFIILENIHPNYKIAAPQKIAQHYRIHHDHLYPFKGGGMNVA</sequence>
<dbReference type="InterPro" id="IPR041373">
    <property type="entry name" value="RT_RNaseH"/>
</dbReference>
<dbReference type="OMA" id="TIWLMEL"/>
<evidence type="ECO:0000256" key="5">
    <source>
        <dbReference type="ARBA" id="ARBA00022801"/>
    </source>
</evidence>
<dbReference type="Pfam" id="PF17917">
    <property type="entry name" value="RT_RNaseH"/>
    <property type="match status" value="1"/>
</dbReference>
<dbReference type="FunFam" id="3.30.420.10:FF:000032">
    <property type="entry name" value="Retrovirus-related Pol polyprotein from transposon 297-like Protein"/>
    <property type="match status" value="1"/>
</dbReference>
<dbReference type="Gene3D" id="1.10.340.70">
    <property type="match status" value="1"/>
</dbReference>
<evidence type="ECO:0000256" key="6">
    <source>
        <dbReference type="ARBA" id="ARBA00022918"/>
    </source>
</evidence>
<dbReference type="Pfam" id="PF17921">
    <property type="entry name" value="Integrase_H2C2"/>
    <property type="match status" value="1"/>
</dbReference>
<keyword evidence="4" id="KW-0255">Endonuclease</keyword>
<dbReference type="GO" id="GO:0003676">
    <property type="term" value="F:nucleic acid binding"/>
    <property type="evidence" value="ECO:0007669"/>
    <property type="project" value="InterPro"/>
</dbReference>
<dbReference type="CDD" id="cd09274">
    <property type="entry name" value="RNase_HI_RT_Ty3"/>
    <property type="match status" value="1"/>
</dbReference>
<comment type="caution">
    <text evidence="8">The sequence shown here is derived from an EMBL/GenBank/DDBJ whole genome shotgun (WGS) entry which is preliminary data.</text>
</comment>
<dbReference type="AlphaFoldDB" id="A0A0C2MRX2"/>
<keyword evidence="2" id="KW-0548">Nucleotidyltransferase</keyword>
<dbReference type="InterPro" id="IPR041588">
    <property type="entry name" value="Integrase_H2C2"/>
</dbReference>
<name>A0A0C2MRX2_THEKT</name>
<dbReference type="PANTHER" id="PTHR37984:SF5">
    <property type="entry name" value="PROTEIN NYNRIN-LIKE"/>
    <property type="match status" value="1"/>
</dbReference>
<gene>
    <name evidence="8" type="ORF">RF11_01336</name>
</gene>
<evidence type="ECO:0000259" key="7">
    <source>
        <dbReference type="PROSITE" id="PS50994"/>
    </source>
</evidence>
<dbReference type="EMBL" id="JWZT01002214">
    <property type="protein sequence ID" value="KII70031.1"/>
    <property type="molecule type" value="Genomic_DNA"/>
</dbReference>
<dbReference type="FunFam" id="3.10.20.370:FF:000001">
    <property type="entry name" value="Retrovirus-related Pol polyprotein from transposon 17.6-like protein"/>
    <property type="match status" value="1"/>
</dbReference>
<accession>A0A0C2MRX2</accession>
<dbReference type="PANTHER" id="PTHR37984">
    <property type="entry name" value="PROTEIN CBG26694"/>
    <property type="match status" value="1"/>
</dbReference>
<keyword evidence="1" id="KW-0808">Transferase</keyword>